<proteinExistence type="predicted"/>
<dbReference type="AlphaFoldDB" id="A0A1F5NVA9"/>
<dbReference type="EMBL" id="MFEL01000007">
    <property type="protein sequence ID" value="OGE81609.1"/>
    <property type="molecule type" value="Genomic_DNA"/>
</dbReference>
<dbReference type="STRING" id="1817825.A2720_00750"/>
<reference evidence="2 3" key="1">
    <citation type="journal article" date="2016" name="Nat. Commun.">
        <title>Thousands of microbial genomes shed light on interconnected biogeochemical processes in an aquifer system.</title>
        <authorList>
            <person name="Anantharaman K."/>
            <person name="Brown C.T."/>
            <person name="Hug L.A."/>
            <person name="Sharon I."/>
            <person name="Castelle C.J."/>
            <person name="Probst A.J."/>
            <person name="Thomas B.C."/>
            <person name="Singh A."/>
            <person name="Wilkins M.J."/>
            <person name="Karaoz U."/>
            <person name="Brodie E.L."/>
            <person name="Williams K.H."/>
            <person name="Hubbard S.S."/>
            <person name="Banfield J.F."/>
        </authorList>
    </citation>
    <scope>NUCLEOTIDE SEQUENCE [LARGE SCALE GENOMIC DNA]</scope>
</reference>
<dbReference type="Proteomes" id="UP000178892">
    <property type="component" value="Unassembled WGS sequence"/>
</dbReference>
<name>A0A1F5NVA9_9BACT</name>
<evidence type="ECO:0000313" key="2">
    <source>
        <dbReference type="EMBL" id="OGE81609.1"/>
    </source>
</evidence>
<accession>A0A1F5NVA9</accession>
<dbReference type="GO" id="GO:0052618">
    <property type="term" value="F:coenzyme F420-0:L-glutamate ligase activity"/>
    <property type="evidence" value="ECO:0007669"/>
    <property type="project" value="TreeGrafter"/>
</dbReference>
<dbReference type="Pfam" id="PF01996">
    <property type="entry name" value="F420_ligase"/>
    <property type="match status" value="1"/>
</dbReference>
<organism evidence="2 3">
    <name type="scientific">Candidatus Doudnabacteria bacterium RIFCSPHIGHO2_01_FULL_46_24</name>
    <dbReference type="NCBI Taxonomy" id="1817825"/>
    <lineage>
        <taxon>Bacteria</taxon>
        <taxon>Candidatus Doudnaibacteriota</taxon>
    </lineage>
</organism>
<dbReference type="PANTHER" id="PTHR47917:SF1">
    <property type="entry name" value="COENZYME F420:L-GLUTAMATE LIGASE"/>
    <property type="match status" value="1"/>
</dbReference>
<dbReference type="SUPFAM" id="SSF144010">
    <property type="entry name" value="CofE-like"/>
    <property type="match status" value="1"/>
</dbReference>
<comment type="caution">
    <text evidence="2">The sequence shown here is derived from an EMBL/GenBank/DDBJ whole genome shotgun (WGS) entry which is preliminary data.</text>
</comment>
<protein>
    <recommendedName>
        <fullName evidence="1">Coenzyme F420:L-glutamate ligase-like domain-containing protein</fullName>
    </recommendedName>
</protein>
<dbReference type="Gene3D" id="3.30.1330.100">
    <property type="entry name" value="CofE-like"/>
    <property type="match status" value="1"/>
</dbReference>
<feature type="domain" description="Coenzyme F420:L-glutamate ligase-like" evidence="1">
    <location>
        <begin position="6"/>
        <end position="198"/>
    </location>
</feature>
<gene>
    <name evidence="2" type="ORF">A2720_00750</name>
</gene>
<dbReference type="PANTHER" id="PTHR47917">
    <property type="match status" value="1"/>
</dbReference>
<evidence type="ECO:0000259" key="1">
    <source>
        <dbReference type="Pfam" id="PF01996"/>
    </source>
</evidence>
<evidence type="ECO:0000313" key="3">
    <source>
        <dbReference type="Proteomes" id="UP000178892"/>
    </source>
</evidence>
<sequence length="235" mass="26440">MLIRPIKTRIFKANKSLDKFILRYLPKVPDRSIIVITSKIVALSQGRVLHLADKIKVIKQESDQYIKTKWCYLTLKDGHWCANAGIDESNVESGGIILWPKDLFKTAEKLRARLLKKYKIKNLGILITDSRIFPLRAGVTGVALAYAGFSGLRDYIGTNDLFGRKLKMTKTNVADSLASAAVLAMGEGAESLPLALITDTVVKFRVKVDPRELAIDPKIDLYRPLFARLDSRRKR</sequence>
<dbReference type="InterPro" id="IPR002847">
    <property type="entry name" value="F420-0_gamma-glut_ligase-dom"/>
</dbReference>